<dbReference type="Proteomes" id="UP001165065">
    <property type="component" value="Unassembled WGS sequence"/>
</dbReference>
<reference evidence="3" key="1">
    <citation type="journal article" date="2023" name="Commun. Biol.">
        <title>Genome analysis of Parmales, the sister group of diatoms, reveals the evolutionary specialization of diatoms from phago-mixotrophs to photoautotrophs.</title>
        <authorList>
            <person name="Ban H."/>
            <person name="Sato S."/>
            <person name="Yoshikawa S."/>
            <person name="Yamada K."/>
            <person name="Nakamura Y."/>
            <person name="Ichinomiya M."/>
            <person name="Sato N."/>
            <person name="Blanc-Mathieu R."/>
            <person name="Endo H."/>
            <person name="Kuwata A."/>
            <person name="Ogata H."/>
        </authorList>
    </citation>
    <scope>NUCLEOTIDE SEQUENCE [LARGE SCALE GENOMIC DNA]</scope>
</reference>
<evidence type="ECO:0000313" key="3">
    <source>
        <dbReference type="Proteomes" id="UP001165065"/>
    </source>
</evidence>
<feature type="region of interest" description="Disordered" evidence="1">
    <location>
        <begin position="51"/>
        <end position="74"/>
    </location>
</feature>
<sequence length="272" mass="30410">MGRFPLPPNKAVPRKITLTLPSSFLDNFSFPYDRRDHVQEDGNVDMQVDLREGGRKKGKRGEVNGGGRDGGDTWGAQSYGAKQTFGHICGIVRKKQEVMTMFSSFGYERQKGLIDVAVGYLEEGTDSDACVVSCKVLDLLVKALKKGSIVGGGVKGDKKLMRRVMKRLTKVRDETEFMTLRGMVVRLLFDNRLLSENCTKLSSVKYAEEALGWRGEGEEKKGRREDERPVLSSDTLCIEGAVEEGGEEAQRRRDRSGWGMQHFAMISTFADR</sequence>
<evidence type="ECO:0000313" key="2">
    <source>
        <dbReference type="EMBL" id="GMI47620.1"/>
    </source>
</evidence>
<evidence type="ECO:0000256" key="1">
    <source>
        <dbReference type="SAM" id="MobiDB-lite"/>
    </source>
</evidence>
<proteinExistence type="predicted"/>
<gene>
    <name evidence="2" type="ORF">TrCOL_g8385</name>
</gene>
<organism evidence="2 3">
    <name type="scientific">Triparma columacea</name>
    <dbReference type="NCBI Taxonomy" id="722753"/>
    <lineage>
        <taxon>Eukaryota</taxon>
        <taxon>Sar</taxon>
        <taxon>Stramenopiles</taxon>
        <taxon>Ochrophyta</taxon>
        <taxon>Bolidophyceae</taxon>
        <taxon>Parmales</taxon>
        <taxon>Triparmaceae</taxon>
        <taxon>Triparma</taxon>
    </lineage>
</organism>
<protein>
    <submittedName>
        <fullName evidence="2">Uncharacterized protein</fullName>
    </submittedName>
</protein>
<keyword evidence="3" id="KW-1185">Reference proteome</keyword>
<dbReference type="EMBL" id="BRYA01000352">
    <property type="protein sequence ID" value="GMI47620.1"/>
    <property type="molecule type" value="Genomic_DNA"/>
</dbReference>
<comment type="caution">
    <text evidence="2">The sequence shown here is derived from an EMBL/GenBank/DDBJ whole genome shotgun (WGS) entry which is preliminary data.</text>
</comment>
<accession>A0A9W7LE13</accession>
<name>A0A9W7LE13_9STRA</name>
<dbReference type="OrthoDB" id="10387114at2759"/>
<dbReference type="AlphaFoldDB" id="A0A9W7LE13"/>